<organism evidence="1 2">
    <name type="scientific">Melopsittacus undulatus</name>
    <name type="common">Budgerigar</name>
    <name type="synonym">Psittacus undulatus</name>
    <dbReference type="NCBI Taxonomy" id="13146"/>
    <lineage>
        <taxon>Eukaryota</taxon>
        <taxon>Metazoa</taxon>
        <taxon>Chordata</taxon>
        <taxon>Craniata</taxon>
        <taxon>Vertebrata</taxon>
        <taxon>Euteleostomi</taxon>
        <taxon>Archelosauria</taxon>
        <taxon>Archosauria</taxon>
        <taxon>Dinosauria</taxon>
        <taxon>Saurischia</taxon>
        <taxon>Theropoda</taxon>
        <taxon>Coelurosauria</taxon>
        <taxon>Aves</taxon>
        <taxon>Neognathae</taxon>
        <taxon>Neoaves</taxon>
        <taxon>Telluraves</taxon>
        <taxon>Australaves</taxon>
        <taxon>Psittaciformes</taxon>
        <taxon>Psittaculidae</taxon>
        <taxon>Melopsittacus</taxon>
    </lineage>
</organism>
<sequence length="129" mass="14573">MFLPSGIFILLLLLVCCFSLVMAAGHVQEFACVTDYDKELVCHWKVPVPMNCSKEFLLYYRKEVFSLNSVCVPRNGKESLMCTCTICPDYFVSGLTYVLALQYNGTDTWNYSVTPALVGKKLFTLSQDI</sequence>
<reference evidence="1" key="2">
    <citation type="submission" date="2025-08" db="UniProtKB">
        <authorList>
            <consortium name="Ensembl"/>
        </authorList>
    </citation>
    <scope>IDENTIFICATION</scope>
</reference>
<dbReference type="GO" id="GO:0016020">
    <property type="term" value="C:membrane"/>
    <property type="evidence" value="ECO:0007669"/>
    <property type="project" value="InterPro"/>
</dbReference>
<evidence type="ECO:0000313" key="2">
    <source>
        <dbReference type="Proteomes" id="UP000694405"/>
    </source>
</evidence>
<dbReference type="Ensembl" id="ENSMUNT00000028307.1">
    <property type="protein sequence ID" value="ENSMUNP00000027681.1"/>
    <property type="gene ID" value="ENSMUNG00000017956.1"/>
</dbReference>
<keyword evidence="2" id="KW-1185">Reference proteome</keyword>
<reference evidence="1" key="3">
    <citation type="submission" date="2025-09" db="UniProtKB">
        <authorList>
            <consortium name="Ensembl"/>
        </authorList>
    </citation>
    <scope>IDENTIFICATION</scope>
</reference>
<dbReference type="SUPFAM" id="SSF49265">
    <property type="entry name" value="Fibronectin type III"/>
    <property type="match status" value="1"/>
</dbReference>
<dbReference type="Gene3D" id="2.60.40.10">
    <property type="entry name" value="Immunoglobulins"/>
    <property type="match status" value="1"/>
</dbReference>
<dbReference type="InterPro" id="IPR036116">
    <property type="entry name" value="FN3_sf"/>
</dbReference>
<evidence type="ECO:0000313" key="1">
    <source>
        <dbReference type="Ensembl" id="ENSMUNP00000027681.1"/>
    </source>
</evidence>
<dbReference type="Pfam" id="PF09238">
    <property type="entry name" value="IL4Ra_N"/>
    <property type="match status" value="1"/>
</dbReference>
<dbReference type="InterPro" id="IPR015319">
    <property type="entry name" value="IL-4_rcpt-alpha_N"/>
</dbReference>
<name>A0A8V5FJB1_MELUD</name>
<proteinExistence type="predicted"/>
<accession>A0A8V5FJB1</accession>
<dbReference type="InterPro" id="IPR013783">
    <property type="entry name" value="Ig-like_fold"/>
</dbReference>
<reference evidence="1" key="1">
    <citation type="submission" date="2020-03" db="EMBL/GenBank/DDBJ databases">
        <title>Melopsittacus undulatus (budgerigar) genome, bMelUnd1, maternal haplotype with Z.</title>
        <authorList>
            <person name="Gedman G."/>
            <person name="Mountcastle J."/>
            <person name="Haase B."/>
            <person name="Formenti G."/>
            <person name="Wright T."/>
            <person name="Apodaca J."/>
            <person name="Pelan S."/>
            <person name="Chow W."/>
            <person name="Rhie A."/>
            <person name="Howe K."/>
            <person name="Fedrigo O."/>
            <person name="Jarvis E.D."/>
        </authorList>
    </citation>
    <scope>NUCLEOTIDE SEQUENCE [LARGE SCALE GENOMIC DNA]</scope>
</reference>
<dbReference type="GO" id="GO:0002532">
    <property type="term" value="P:production of molecular mediator involved in inflammatory response"/>
    <property type="evidence" value="ECO:0007669"/>
    <property type="project" value="InterPro"/>
</dbReference>
<dbReference type="Proteomes" id="UP000694405">
    <property type="component" value="Chromosome 8"/>
</dbReference>
<dbReference type="AlphaFoldDB" id="A0A8V5FJB1"/>
<protein>
    <submittedName>
        <fullName evidence="1">Uncharacterized protein</fullName>
    </submittedName>
</protein>
<dbReference type="GO" id="GO:0004896">
    <property type="term" value="F:cytokine receptor activity"/>
    <property type="evidence" value="ECO:0007669"/>
    <property type="project" value="InterPro"/>
</dbReference>